<protein>
    <submittedName>
        <fullName evidence="1">Uncharacterized protein</fullName>
    </submittedName>
</protein>
<dbReference type="Proteomes" id="UP000007735">
    <property type="component" value="Chromosome"/>
</dbReference>
<proteinExistence type="predicted"/>
<organism evidence="1 2">
    <name type="scientific">Sinorhizobium fredii (strain HH103)</name>
    <dbReference type="NCBI Taxonomy" id="1117943"/>
    <lineage>
        <taxon>Bacteria</taxon>
        <taxon>Pseudomonadati</taxon>
        <taxon>Pseudomonadota</taxon>
        <taxon>Alphaproteobacteria</taxon>
        <taxon>Hyphomicrobiales</taxon>
        <taxon>Rhizobiaceae</taxon>
        <taxon>Sinorhizobium/Ensifer group</taxon>
        <taxon>Sinorhizobium</taxon>
    </lineage>
</organism>
<name>G9A117_SINF1</name>
<reference evidence="1 2" key="1">
    <citation type="journal article" date="2012" name="J. Bacteriol.">
        <title>Genome sequence of the soybean symbiont Sinorhizobium fredii HH103.</title>
        <authorList>
            <person name="Weidner S."/>
            <person name="Becker A."/>
            <person name="Bonilla I."/>
            <person name="Jaenicke S."/>
            <person name="Lloret J."/>
            <person name="Margaret I."/>
            <person name="Puhler A."/>
            <person name="Ruiz-Sainz J.E."/>
            <person name="Schneiker-Bekel S."/>
            <person name="Szczepanowski R."/>
            <person name="Vinardell J.M."/>
            <person name="Zehner S."/>
            <person name="Gottfert M."/>
        </authorList>
    </citation>
    <scope>NUCLEOTIDE SEQUENCE [LARGE SCALE GENOMIC DNA]</scope>
    <source>
        <strain evidence="1 2">HH103</strain>
    </source>
</reference>
<dbReference type="HOGENOM" id="CLU_2357724_0_0_5"/>
<dbReference type="EMBL" id="HE616890">
    <property type="protein sequence ID" value="CCE94918.1"/>
    <property type="molecule type" value="Genomic_DNA"/>
</dbReference>
<accession>G9A117</accession>
<gene>
    <name evidence="1" type="ordered locus">SFHH103_00418</name>
</gene>
<dbReference type="KEGG" id="sfh:SFHH103_00418"/>
<dbReference type="AlphaFoldDB" id="G9A117"/>
<evidence type="ECO:0000313" key="1">
    <source>
        <dbReference type="EMBL" id="CCE94918.1"/>
    </source>
</evidence>
<dbReference type="PATRIC" id="fig|380.5.peg.449"/>
<sequence length="96" mass="11523">MIFTLDPRDKSRSKRARISHSGSFQMRLSLALFRRPITIETCGLSYLYIETDSRQFTYDRHQWFELPTGEFRHWLLEKKRRYQSPLSLDDQLPNAA</sequence>
<evidence type="ECO:0000313" key="2">
    <source>
        <dbReference type="Proteomes" id="UP000007735"/>
    </source>
</evidence>